<dbReference type="Proteomes" id="UP001597383">
    <property type="component" value="Unassembled WGS sequence"/>
</dbReference>
<organism evidence="1 2">
    <name type="scientific">Ornithinibacillus salinisoli</name>
    <dbReference type="NCBI Taxonomy" id="1848459"/>
    <lineage>
        <taxon>Bacteria</taxon>
        <taxon>Bacillati</taxon>
        <taxon>Bacillota</taxon>
        <taxon>Bacilli</taxon>
        <taxon>Bacillales</taxon>
        <taxon>Bacillaceae</taxon>
        <taxon>Ornithinibacillus</taxon>
    </lineage>
</organism>
<dbReference type="SUPFAM" id="SSF51182">
    <property type="entry name" value="RmlC-like cupins"/>
    <property type="match status" value="1"/>
</dbReference>
<evidence type="ECO:0000313" key="2">
    <source>
        <dbReference type="Proteomes" id="UP001597383"/>
    </source>
</evidence>
<dbReference type="InterPro" id="IPR011051">
    <property type="entry name" value="RmlC_Cupin_sf"/>
</dbReference>
<proteinExistence type="predicted"/>
<name>A0ABW4VW62_9BACI</name>
<dbReference type="EMBL" id="JBHUHQ010000002">
    <property type="protein sequence ID" value="MFD2042976.1"/>
    <property type="molecule type" value="Genomic_DNA"/>
</dbReference>
<accession>A0ABW4VW62</accession>
<sequence length="123" mass="13845">MEIYSFKKEVGKKITHFNSNFIMSRIINTNSQAHIGCMNLEADGVIGYHQATVPQLLLIVEGEGVVRGKEDKFITVQQGDAVFWQSEEWHETKSSNGLTAIVIESKDLNPSDFMPKRETISNT</sequence>
<reference evidence="2" key="1">
    <citation type="journal article" date="2019" name="Int. J. Syst. Evol. Microbiol.">
        <title>The Global Catalogue of Microorganisms (GCM) 10K type strain sequencing project: providing services to taxonomists for standard genome sequencing and annotation.</title>
        <authorList>
            <consortium name="The Broad Institute Genomics Platform"/>
            <consortium name="The Broad Institute Genome Sequencing Center for Infectious Disease"/>
            <person name="Wu L."/>
            <person name="Ma J."/>
        </authorList>
    </citation>
    <scope>NUCLEOTIDE SEQUENCE [LARGE SCALE GENOMIC DNA]</scope>
    <source>
        <strain evidence="2">R28</strain>
    </source>
</reference>
<dbReference type="InterPro" id="IPR014710">
    <property type="entry name" value="RmlC-like_jellyroll"/>
</dbReference>
<comment type="caution">
    <text evidence="1">The sequence shown here is derived from an EMBL/GenBank/DDBJ whole genome shotgun (WGS) entry which is preliminary data.</text>
</comment>
<keyword evidence="2" id="KW-1185">Reference proteome</keyword>
<protein>
    <submittedName>
        <fullName evidence="1">Cupin</fullName>
    </submittedName>
</protein>
<dbReference type="RefSeq" id="WP_377554729.1">
    <property type="nucleotide sequence ID" value="NZ_JBHUHQ010000002.1"/>
</dbReference>
<gene>
    <name evidence="1" type="ORF">ACFSJF_01455</name>
</gene>
<dbReference type="Gene3D" id="2.60.120.10">
    <property type="entry name" value="Jelly Rolls"/>
    <property type="match status" value="1"/>
</dbReference>
<evidence type="ECO:0000313" key="1">
    <source>
        <dbReference type="EMBL" id="MFD2042976.1"/>
    </source>
</evidence>